<evidence type="ECO:0000313" key="1">
    <source>
        <dbReference type="Proteomes" id="UP000887580"/>
    </source>
</evidence>
<accession>A0AC35FGK0</accession>
<organism evidence="1 2">
    <name type="scientific">Panagrolaimus sp. PS1159</name>
    <dbReference type="NCBI Taxonomy" id="55785"/>
    <lineage>
        <taxon>Eukaryota</taxon>
        <taxon>Metazoa</taxon>
        <taxon>Ecdysozoa</taxon>
        <taxon>Nematoda</taxon>
        <taxon>Chromadorea</taxon>
        <taxon>Rhabditida</taxon>
        <taxon>Tylenchina</taxon>
        <taxon>Panagrolaimomorpha</taxon>
        <taxon>Panagrolaimoidea</taxon>
        <taxon>Panagrolaimidae</taxon>
        <taxon>Panagrolaimus</taxon>
    </lineage>
</organism>
<reference evidence="2" key="1">
    <citation type="submission" date="2022-11" db="UniProtKB">
        <authorList>
            <consortium name="WormBaseParasite"/>
        </authorList>
    </citation>
    <scope>IDENTIFICATION</scope>
</reference>
<sequence length="1262" mass="145510">MARGNNAQIRTKEATVVILQKRQETFLRAKREVDEESNSFIVDDVSSYEHAHYDNPSTSYSFQKGDNNPIDFIYSNLSSAICLPEFPSKQPKRPKKRKASVSTSDYASESGFNSESSDEGEGVDGICDQSMPSIPPAYTNKKNVFSSLSKGIILENIRSTPLTMSEYMRRSTFMRFTANERKLLERQYRGYLISQLDEKIDTSEIIALNDEEVQERLNIYEKLPVLNCMACEKAGKPGFSRSSTPLIPNDKEMNGCRRKHVETRPHMKYSTILSDPLASKVHFNNPLFRKAVARLPDLRLLGHNASKLAPVVIPKYKRVSRQPPIVHLCDELYGTYEYATRKEKVDPYSKIIRPLIFCRTLYSPESFKHQSTILQRRIENCEGHFYKSGRKRSTSESPPYSKVGAVSPFGAFRIRSSRSLSPNRRRHAELEEPVAIRSPYQCYGEAVNKEKGKKKPINTPPKFMLCIQSNGSYGAFFYFEKTEQALLMPTRPSSMNTCRFRKMNFENEINHFNVYEFTVIETEMFEYLAKLRFMNSDNRCIELRPETKFGAILPRRIIFNYLRLIRKPPKPITWQKKSPKKVVAPCLSTTSSGYGSGNSSSRSSVINANMSVPITLIDILKWLGFYCVMLDEKKARFVLLGAFGGYEYPPLRMTNLLELCQFTFENGGVFCQDTSMAWAQKSQKIQHLVSFQMNAKTKEKSLFNTIAIPISNKRDPSKAASLTCYKLETSFKMFELYELNACLEKNYYYVLNVRYTLYSDPDSCEYDTETEEDFQWESNATIYNLGDPQPLYQHQYSLGDFSTTKMKNLRQTDVSNVIPRSRYLLDKLQARTGIPTPKKKPKSALSTSKRYQNWDSSSGEEEENNRSKVVTPMSDFNADFDDIEPMEVVTVENGKEEEIAPPAFIPEGEKEFEDNDIILMLASDTPLPKRYVESANVENLRMTETDPTLINADLVLDELNSSQNSANKDQLSIDLPSETAPTESESRKVRFKLSPVSKSQPIVKVTTPKSCLKKKSATKQIDSDITIEAPEFTNNSTFKITLSAPSDETRILYEIQVETETEKKRKKEKRAAKIKEFKRELSKPLRQKLKEAKLEIRRSYNLPDEDYTEQNPDTKWRPVAADVDEAEFEAFVKHMEYNWYWYWSGWQKLKDTFKADFIGSSYSIFLHYKEIETAKAIQEARSKDRNRRSRSIDPVQLRFSYHEILNDEYNDNTEKTPFEHYYDREYCSTEGTTDEGGEELSAPKKSYPKFRRQRSVSLPPKF</sequence>
<dbReference type="WBParaSite" id="PS1159_v2.g17290.t1">
    <property type="protein sequence ID" value="PS1159_v2.g17290.t1"/>
    <property type="gene ID" value="PS1159_v2.g17290"/>
</dbReference>
<dbReference type="Proteomes" id="UP000887580">
    <property type="component" value="Unplaced"/>
</dbReference>
<proteinExistence type="predicted"/>
<evidence type="ECO:0000313" key="2">
    <source>
        <dbReference type="WBParaSite" id="PS1159_v2.g17290.t1"/>
    </source>
</evidence>
<name>A0AC35FGK0_9BILA</name>
<protein>
    <submittedName>
        <fullName evidence="2">Uncharacterized protein</fullName>
    </submittedName>
</protein>